<keyword evidence="3" id="KW-1185">Reference proteome</keyword>
<dbReference type="Proteomes" id="UP001151760">
    <property type="component" value="Unassembled WGS sequence"/>
</dbReference>
<protein>
    <submittedName>
        <fullName evidence="2">Uncharacterized protein</fullName>
    </submittedName>
</protein>
<evidence type="ECO:0000256" key="1">
    <source>
        <dbReference type="SAM" id="MobiDB-lite"/>
    </source>
</evidence>
<feature type="region of interest" description="Disordered" evidence="1">
    <location>
        <begin position="100"/>
        <end position="141"/>
    </location>
</feature>
<feature type="region of interest" description="Disordered" evidence="1">
    <location>
        <begin position="279"/>
        <end position="367"/>
    </location>
</feature>
<dbReference type="EMBL" id="BQNB010010769">
    <property type="protein sequence ID" value="GJS81723.1"/>
    <property type="molecule type" value="Genomic_DNA"/>
</dbReference>
<sequence length="367" mass="41972">MRLPKKESNSSLIPYGGFSKVIIHYLASNKHTTYHRRPDLLFITLEMYFYIIGNLKFILKVSQLKCLEWAIPDPDNSKTIQQSSYYPKYLKWLLENTKKTPQGSASMQPATKRATPKKPTTTTPVKQTKPAPPPTKKTFQQRNRTTDQFILARRCQSPPDFFNWVPLLDPDDDTSEKIDRRKYSALHGPEVYKNQESEKSPKEIIKAKKEHGEEKQDSTYSIRSTDEVDIEEFDLKSALFSHMNKKKSANKNTTNYRLYHALMEALIADEDAMDKEVADKVKDHKRKHDSDDDDEDDDDDEGPSAGSNQGRSTKRRRSDSAASGSAKTSRKDDGPKLKEPRESEASASKQHPTSFLNWMADTGHLRG</sequence>
<feature type="compositionally biased region" description="Acidic residues" evidence="1">
    <location>
        <begin position="291"/>
        <end position="302"/>
    </location>
</feature>
<feature type="compositionally biased region" description="Basic and acidic residues" evidence="1">
    <location>
        <begin position="329"/>
        <end position="344"/>
    </location>
</feature>
<evidence type="ECO:0000313" key="3">
    <source>
        <dbReference type="Proteomes" id="UP001151760"/>
    </source>
</evidence>
<evidence type="ECO:0000313" key="2">
    <source>
        <dbReference type="EMBL" id="GJS81723.1"/>
    </source>
</evidence>
<gene>
    <name evidence="2" type="ORF">Tco_0748264</name>
</gene>
<reference evidence="2" key="1">
    <citation type="journal article" date="2022" name="Int. J. Mol. Sci.">
        <title>Draft Genome of Tanacetum Coccineum: Genomic Comparison of Closely Related Tanacetum-Family Plants.</title>
        <authorList>
            <person name="Yamashiro T."/>
            <person name="Shiraishi A."/>
            <person name="Nakayama K."/>
            <person name="Satake H."/>
        </authorList>
    </citation>
    <scope>NUCLEOTIDE SEQUENCE</scope>
</reference>
<proteinExistence type="predicted"/>
<feature type="compositionally biased region" description="Polar residues" evidence="1">
    <location>
        <begin position="345"/>
        <end position="356"/>
    </location>
</feature>
<feature type="compositionally biased region" description="Low complexity" evidence="1">
    <location>
        <begin position="109"/>
        <end position="129"/>
    </location>
</feature>
<name>A0ABQ4YY39_9ASTR</name>
<comment type="caution">
    <text evidence="2">The sequence shown here is derived from an EMBL/GenBank/DDBJ whole genome shotgun (WGS) entry which is preliminary data.</text>
</comment>
<accession>A0ABQ4YY39</accession>
<organism evidence="2 3">
    <name type="scientific">Tanacetum coccineum</name>
    <dbReference type="NCBI Taxonomy" id="301880"/>
    <lineage>
        <taxon>Eukaryota</taxon>
        <taxon>Viridiplantae</taxon>
        <taxon>Streptophyta</taxon>
        <taxon>Embryophyta</taxon>
        <taxon>Tracheophyta</taxon>
        <taxon>Spermatophyta</taxon>
        <taxon>Magnoliopsida</taxon>
        <taxon>eudicotyledons</taxon>
        <taxon>Gunneridae</taxon>
        <taxon>Pentapetalae</taxon>
        <taxon>asterids</taxon>
        <taxon>campanulids</taxon>
        <taxon>Asterales</taxon>
        <taxon>Asteraceae</taxon>
        <taxon>Asteroideae</taxon>
        <taxon>Anthemideae</taxon>
        <taxon>Anthemidinae</taxon>
        <taxon>Tanacetum</taxon>
    </lineage>
</organism>
<reference evidence="2" key="2">
    <citation type="submission" date="2022-01" db="EMBL/GenBank/DDBJ databases">
        <authorList>
            <person name="Yamashiro T."/>
            <person name="Shiraishi A."/>
            <person name="Satake H."/>
            <person name="Nakayama K."/>
        </authorList>
    </citation>
    <scope>NUCLEOTIDE SEQUENCE</scope>
</reference>